<dbReference type="InterPro" id="IPR006311">
    <property type="entry name" value="TAT_signal"/>
</dbReference>
<gene>
    <name evidence="8" type="ORF">C480_17332</name>
</gene>
<comment type="caution">
    <text evidence="8">The sequence shown here is derived from an EMBL/GenBank/DDBJ whole genome shotgun (WGS) entry which is preliminary data.</text>
</comment>
<keyword evidence="3" id="KW-0732">Signal</keyword>
<evidence type="ECO:0000256" key="1">
    <source>
        <dbReference type="ARBA" id="ARBA00010312"/>
    </source>
</evidence>
<evidence type="ECO:0000256" key="4">
    <source>
        <dbReference type="ARBA" id="ARBA00023002"/>
    </source>
</evidence>
<accession>M0AUX0</accession>
<dbReference type="GO" id="GO:0016491">
    <property type="term" value="F:oxidoreductase activity"/>
    <property type="evidence" value="ECO:0007669"/>
    <property type="project" value="UniProtKB-KW"/>
</dbReference>
<dbReference type="InterPro" id="IPR019546">
    <property type="entry name" value="TAT_signal_bac_arc"/>
</dbReference>
<keyword evidence="6" id="KW-0411">Iron-sulfur</keyword>
<dbReference type="Gene3D" id="3.40.50.12440">
    <property type="match status" value="2"/>
</dbReference>
<name>M0AUX0_9EURY</name>
<dbReference type="NCBIfam" id="TIGR01409">
    <property type="entry name" value="TAT_signal_seq"/>
    <property type="match status" value="1"/>
</dbReference>
<feature type="domain" description="4Fe-4S Mo/W bis-MGD-type" evidence="7">
    <location>
        <begin position="60"/>
        <end position="133"/>
    </location>
</feature>
<dbReference type="PANTHER" id="PTHR43742">
    <property type="entry name" value="TRIMETHYLAMINE-N-OXIDE REDUCTASE"/>
    <property type="match status" value="1"/>
</dbReference>
<keyword evidence="9" id="KW-1185">Reference proteome</keyword>
<dbReference type="Gene3D" id="2.40.40.20">
    <property type="match status" value="1"/>
</dbReference>
<evidence type="ECO:0000256" key="3">
    <source>
        <dbReference type="ARBA" id="ARBA00022729"/>
    </source>
</evidence>
<evidence type="ECO:0000256" key="2">
    <source>
        <dbReference type="ARBA" id="ARBA00022723"/>
    </source>
</evidence>
<dbReference type="Pfam" id="PF00384">
    <property type="entry name" value="Molybdopterin"/>
    <property type="match status" value="1"/>
</dbReference>
<dbReference type="OrthoDB" id="23466at2157"/>
<dbReference type="SUPFAM" id="SSF53706">
    <property type="entry name" value="Formate dehydrogenase/DMSO reductase, domains 1-3"/>
    <property type="match status" value="1"/>
</dbReference>
<evidence type="ECO:0000256" key="6">
    <source>
        <dbReference type="ARBA" id="ARBA00023014"/>
    </source>
</evidence>
<proteinExistence type="inferred from homology"/>
<dbReference type="GO" id="GO:0046872">
    <property type="term" value="F:metal ion binding"/>
    <property type="evidence" value="ECO:0007669"/>
    <property type="project" value="UniProtKB-KW"/>
</dbReference>
<dbReference type="EMBL" id="AOIP01000040">
    <property type="protein sequence ID" value="ELZ02117.1"/>
    <property type="molecule type" value="Genomic_DNA"/>
</dbReference>
<reference evidence="8 9" key="1">
    <citation type="journal article" date="2014" name="PLoS Genet.">
        <title>Phylogenetically driven sequencing of extremely halophilic archaea reveals strategies for static and dynamic osmo-response.</title>
        <authorList>
            <person name="Becker E.A."/>
            <person name="Seitzer P.M."/>
            <person name="Tritt A."/>
            <person name="Larsen D."/>
            <person name="Krusor M."/>
            <person name="Yao A.I."/>
            <person name="Wu D."/>
            <person name="Madern D."/>
            <person name="Eisen J.A."/>
            <person name="Darling A.E."/>
            <person name="Facciotti M.T."/>
        </authorList>
    </citation>
    <scope>NUCLEOTIDE SEQUENCE [LARGE SCALE GENOMIC DNA]</scope>
    <source>
        <strain evidence="8 9">DSM 13077</strain>
    </source>
</reference>
<organism evidence="8 9">
    <name type="scientific">Natrialba aegyptia DSM 13077</name>
    <dbReference type="NCBI Taxonomy" id="1227491"/>
    <lineage>
        <taxon>Archaea</taxon>
        <taxon>Methanobacteriati</taxon>
        <taxon>Methanobacteriota</taxon>
        <taxon>Stenosarchaea group</taxon>
        <taxon>Halobacteria</taxon>
        <taxon>Halobacteriales</taxon>
        <taxon>Natrialbaceae</taxon>
        <taxon>Natrialba</taxon>
    </lineage>
</organism>
<dbReference type="PROSITE" id="PS51669">
    <property type="entry name" value="4FE4S_MOW_BIS_MGD"/>
    <property type="match status" value="1"/>
</dbReference>
<dbReference type="PROSITE" id="PS51318">
    <property type="entry name" value="TAT"/>
    <property type="match status" value="1"/>
</dbReference>
<evidence type="ECO:0000313" key="9">
    <source>
        <dbReference type="Proteomes" id="UP000011591"/>
    </source>
</evidence>
<dbReference type="InterPro" id="IPR006657">
    <property type="entry name" value="MoPterin_dinucl-bd_dom"/>
</dbReference>
<dbReference type="Proteomes" id="UP000011591">
    <property type="component" value="Unassembled WGS sequence"/>
</dbReference>
<dbReference type="GO" id="GO:0043546">
    <property type="term" value="F:molybdopterin cofactor binding"/>
    <property type="evidence" value="ECO:0007669"/>
    <property type="project" value="InterPro"/>
</dbReference>
<keyword evidence="2" id="KW-0479">Metal-binding</keyword>
<dbReference type="InterPro" id="IPR050612">
    <property type="entry name" value="Prok_Mopterin_Oxidored"/>
</dbReference>
<dbReference type="InterPro" id="IPR006656">
    <property type="entry name" value="Mopterin_OxRdtase"/>
</dbReference>
<dbReference type="InterPro" id="IPR009010">
    <property type="entry name" value="Asp_de-COase-like_dom_sf"/>
</dbReference>
<keyword evidence="4" id="KW-0560">Oxidoreductase</keyword>
<dbReference type="Pfam" id="PF01568">
    <property type="entry name" value="Molydop_binding"/>
    <property type="match status" value="1"/>
</dbReference>
<dbReference type="AlphaFoldDB" id="M0AUX0"/>
<evidence type="ECO:0000256" key="5">
    <source>
        <dbReference type="ARBA" id="ARBA00023004"/>
    </source>
</evidence>
<dbReference type="PATRIC" id="fig|1227491.4.peg.3550"/>
<keyword evidence="5" id="KW-0408">Iron</keyword>
<evidence type="ECO:0000259" key="7">
    <source>
        <dbReference type="PROSITE" id="PS51669"/>
    </source>
</evidence>
<dbReference type="CDD" id="cd02775">
    <property type="entry name" value="MopB_CT"/>
    <property type="match status" value="1"/>
</dbReference>
<protein>
    <recommendedName>
        <fullName evidence="7">4Fe-4S Mo/W bis-MGD-type domain-containing protein</fullName>
    </recommendedName>
</protein>
<comment type="similarity">
    <text evidence="1">Belongs to the prokaryotic molybdopterin-containing oxidoreductase family.</text>
</comment>
<dbReference type="PANTHER" id="PTHR43742:SF6">
    <property type="entry name" value="OXIDOREDUCTASE YYAE-RELATED"/>
    <property type="match status" value="1"/>
</dbReference>
<dbReference type="Gene3D" id="3.40.50.740">
    <property type="match status" value="1"/>
</dbReference>
<dbReference type="RefSeq" id="WP_006666868.1">
    <property type="nucleotide sequence ID" value="NZ_AOIP01000040.1"/>
</dbReference>
<dbReference type="SUPFAM" id="SSF50692">
    <property type="entry name" value="ADC-like"/>
    <property type="match status" value="1"/>
</dbReference>
<sequence length="1051" mass="119766">MTLSRRDFMAAAGTGAVGALIGITWGATQTVDSVTQVDNPLTSYPNRDWEEVYHDIYAYDEVDWTVCHPNCTQSCALNFYMKDGVPIRAEQVYHNEEPSVGPSGYEDAGVSQHWNPRGCMKGLTVHRRTFEPTRIKYPMVRKGWSPDDPNPEGRGEDEFERVSWSEAIDLLAEKMANLEDTQHFHVFNAIKADGLFTRHGSARRLASIFGGCEWTEYDWYADLPPGHVMTTGYQTSDADASAWRQADYTIIQGKNLIHNKLADNHWFQESRERGGTIVGVYPDYSPTVQKCDRWLPIRPGSDPALPLGIAHVIIDEERYDEEFMRSYTSLPLLVREDDGKYLRAHDVFEDVEPPDHGIDGEHGHHVEGDWGEFVVLGEDGDLHRVSREEVGEETPVTPRLEDETEVTLTDGSAVSIRTDFARQKETILNDYSPSKVAEITTIPAEKLRQTAREFAAAEKAQWFTGEGINHWFHGASECQRGIFLVQAMLGNIGERGCGYYNYSGQYKIELLDGYPTYVNPDGHSARGMYPGHALAFFGGERLDPHAIHGDYDRELELVAHEDSDEPVLPEGTESYTMKKPEILWTMNCNLLNQTKHQEHVIENFVKHPETANELLVVSDMHMTYSARHADIVFPVHSWLECEYPDITVGPENPFVQMDHGVMDPIYDTKQDGEIVARVAEKLDEKIPPEERNVNSYREYFAEFLEEDGDVRTYIQEAFDSGITTRDIDVEDLENGPERLQLKTYPRIPFYSQIHEDRPFYTKTGRMEFHKEEDRFLELNRDDIQHFESPEGTPYGRGKTWKEGGDETNELYEDGYRFHYNTPHPKYRTHSSWGMTDWNLIWSARDFGSTNADPEGTERLVDDFSFPQGDGETEDVPPLGEAFVEMHPNDAEDIGVKNGDYVKITGDRGDLVIRVLVSERQRPSDAGDIGQLTIWHGWWEQQFPDEDETSDVVGYNVATNIWLDPLLETDDVVHKPTFGDPNVSDIVDEDVSWHGAAFAQGYEEQVWAPTGVERDTLVKVEKYEEADWRPGDARKDELFQDYVSGSIQEGDS</sequence>
<evidence type="ECO:0000313" key="8">
    <source>
        <dbReference type="EMBL" id="ELZ02117.1"/>
    </source>
</evidence>
<dbReference type="GO" id="GO:0051536">
    <property type="term" value="F:iron-sulfur cluster binding"/>
    <property type="evidence" value="ECO:0007669"/>
    <property type="project" value="UniProtKB-KW"/>
</dbReference>
<dbReference type="InterPro" id="IPR006963">
    <property type="entry name" value="Mopterin_OxRdtase_4Fe-4S_dom"/>
</dbReference>